<feature type="domain" description="Beta-lactamase-related" evidence="1">
    <location>
        <begin position="12"/>
        <end position="358"/>
    </location>
</feature>
<dbReference type="RefSeq" id="WP_379592990.1">
    <property type="nucleotide sequence ID" value="NZ_JBHTKK010000017.1"/>
</dbReference>
<dbReference type="EMBL" id="JBHTKK010000017">
    <property type="protein sequence ID" value="MFD1067068.1"/>
    <property type="molecule type" value="Genomic_DNA"/>
</dbReference>
<accession>A0ABW3NHE3</accession>
<dbReference type="Pfam" id="PF00144">
    <property type="entry name" value="Beta-lactamase"/>
    <property type="match status" value="1"/>
</dbReference>
<dbReference type="InterPro" id="IPR050491">
    <property type="entry name" value="AmpC-like"/>
</dbReference>
<organism evidence="2 3">
    <name type="scientific">Oceanobacillus locisalsi</name>
    <dbReference type="NCBI Taxonomy" id="546107"/>
    <lineage>
        <taxon>Bacteria</taxon>
        <taxon>Bacillati</taxon>
        <taxon>Bacillota</taxon>
        <taxon>Bacilli</taxon>
        <taxon>Bacillales</taxon>
        <taxon>Bacillaceae</taxon>
        <taxon>Oceanobacillus</taxon>
    </lineage>
</organism>
<evidence type="ECO:0000313" key="2">
    <source>
        <dbReference type="EMBL" id="MFD1067068.1"/>
    </source>
</evidence>
<keyword evidence="3" id="KW-1185">Reference proteome</keyword>
<dbReference type="PANTHER" id="PTHR46825">
    <property type="entry name" value="D-ALANYL-D-ALANINE-CARBOXYPEPTIDASE/ENDOPEPTIDASE AMPH"/>
    <property type="match status" value="1"/>
</dbReference>
<keyword evidence="2" id="KW-0378">Hydrolase</keyword>
<dbReference type="Gene3D" id="3.40.710.10">
    <property type="entry name" value="DD-peptidase/beta-lactamase superfamily"/>
    <property type="match status" value="1"/>
</dbReference>
<name>A0ABW3NHE3_9BACI</name>
<protein>
    <submittedName>
        <fullName evidence="2">Serine hydrolase</fullName>
    </submittedName>
</protein>
<reference evidence="3" key="1">
    <citation type="journal article" date="2019" name="Int. J. Syst. Evol. Microbiol.">
        <title>The Global Catalogue of Microorganisms (GCM) 10K type strain sequencing project: providing services to taxonomists for standard genome sequencing and annotation.</title>
        <authorList>
            <consortium name="The Broad Institute Genomics Platform"/>
            <consortium name="The Broad Institute Genome Sequencing Center for Infectious Disease"/>
            <person name="Wu L."/>
            <person name="Ma J."/>
        </authorList>
    </citation>
    <scope>NUCLEOTIDE SEQUENCE [LARGE SCALE GENOMIC DNA]</scope>
    <source>
        <strain evidence="3">CCUG 56608</strain>
    </source>
</reference>
<sequence length="475" mass="52976">MKKETGIHDFEQYGEEMLKKYNVPGFAIGLAQDGEWSYAKEFGYRDREEELPLSPDTVFGVGSITKAFTAVAILQLQEKGKLHLNDSVINYLPELKMPNEEQTKQITIHHFLTHTSGIPPLPTLMSAVKKSMEKDLNLEENQQQENPLDAIQAIDTYSELMDAIAKADFTLLGEPGAIFSYSNDAYALLGAIIERISGQPYEQYVQQHILEPAGMHNSGFQPENLESKDIAVLYDIREENDEEIIFRSNNPLDAPAMRAAGFLKSTMNDMLQFAEVIRNDGMVGHARILSPESVAVMTTPYIQCEKGTCYGYGLMIIPDFYGYKLIHHGGDIKGVTAQLNMLPEIGLTGIALANVAGAPSSKLLFSAFAGYLNKPFDASHLNVEVVDLALESLRELEGTFLSDDGLKIEFYVKDDSLHLKAAGLADGVLQPIGDDQFLFTMREMDTIIRFVRDEDKKIDRIAFAYRQIPKIEEGN</sequence>
<dbReference type="GO" id="GO:0016787">
    <property type="term" value="F:hydrolase activity"/>
    <property type="evidence" value="ECO:0007669"/>
    <property type="project" value="UniProtKB-KW"/>
</dbReference>
<gene>
    <name evidence="2" type="ORF">ACFQ19_13685</name>
</gene>
<evidence type="ECO:0000259" key="1">
    <source>
        <dbReference type="Pfam" id="PF00144"/>
    </source>
</evidence>
<dbReference type="SUPFAM" id="SSF56601">
    <property type="entry name" value="beta-lactamase/transpeptidase-like"/>
    <property type="match status" value="1"/>
</dbReference>
<evidence type="ECO:0000313" key="3">
    <source>
        <dbReference type="Proteomes" id="UP001597041"/>
    </source>
</evidence>
<proteinExistence type="predicted"/>
<dbReference type="Proteomes" id="UP001597041">
    <property type="component" value="Unassembled WGS sequence"/>
</dbReference>
<dbReference type="InterPro" id="IPR001466">
    <property type="entry name" value="Beta-lactam-related"/>
</dbReference>
<dbReference type="InterPro" id="IPR012338">
    <property type="entry name" value="Beta-lactam/transpept-like"/>
</dbReference>
<comment type="caution">
    <text evidence="2">The sequence shown here is derived from an EMBL/GenBank/DDBJ whole genome shotgun (WGS) entry which is preliminary data.</text>
</comment>
<dbReference type="PANTHER" id="PTHR46825:SF9">
    <property type="entry name" value="BETA-LACTAMASE-RELATED DOMAIN-CONTAINING PROTEIN"/>
    <property type="match status" value="1"/>
</dbReference>